<keyword evidence="2 5" id="KW-0028">Amino-acid biosynthesis</keyword>
<evidence type="ECO:0000256" key="5">
    <source>
        <dbReference type="HAMAP-Rule" id="MF_01107"/>
    </source>
</evidence>
<comment type="similarity">
    <text evidence="5">Belongs to the class-III pyridoxal-phosphate-dependent aminotransferase family. ArgD subfamily.</text>
</comment>
<dbReference type="HAMAP" id="MF_01107">
    <property type="entry name" value="ArgD_aminotrans_3"/>
    <property type="match status" value="1"/>
</dbReference>
<dbReference type="NCBIfam" id="TIGR00707">
    <property type="entry name" value="argD"/>
    <property type="match status" value="1"/>
</dbReference>
<dbReference type="PANTHER" id="PTHR11986">
    <property type="entry name" value="AMINOTRANSFERASE CLASS III"/>
    <property type="match status" value="1"/>
</dbReference>
<dbReference type="CDD" id="cd00610">
    <property type="entry name" value="OAT_like"/>
    <property type="match status" value="1"/>
</dbReference>
<dbReference type="PROSITE" id="PS00600">
    <property type="entry name" value="AA_TRANSFER_CLASS_3"/>
    <property type="match status" value="1"/>
</dbReference>
<evidence type="ECO:0000256" key="4">
    <source>
        <dbReference type="ARBA" id="ARBA00022898"/>
    </source>
</evidence>
<dbReference type="PANTHER" id="PTHR11986:SF79">
    <property type="entry name" value="ACETYLORNITHINE AMINOTRANSFERASE, MITOCHONDRIAL"/>
    <property type="match status" value="1"/>
</dbReference>
<dbReference type="InterPro" id="IPR005814">
    <property type="entry name" value="Aminotrans_3"/>
</dbReference>
<dbReference type="GO" id="GO:0008483">
    <property type="term" value="F:transaminase activity"/>
    <property type="evidence" value="ECO:0007669"/>
    <property type="project" value="UniProtKB-KW"/>
</dbReference>
<dbReference type="NCBIfam" id="NF002874">
    <property type="entry name" value="PRK03244.1"/>
    <property type="match status" value="1"/>
</dbReference>
<feature type="binding site" evidence="5">
    <location>
        <position position="284"/>
    </location>
    <ligand>
        <name>N(2)-acetyl-L-ornithine</name>
        <dbReference type="ChEBI" id="CHEBI:57805"/>
    </ligand>
</feature>
<keyword evidence="4 5" id="KW-0663">Pyridoxal phosphate</keyword>
<keyword evidence="1 5" id="KW-0032">Aminotransferase</keyword>
<evidence type="ECO:0000256" key="3">
    <source>
        <dbReference type="ARBA" id="ARBA00022679"/>
    </source>
</evidence>
<keyword evidence="5" id="KW-0055">Arginine biosynthesis</keyword>
<dbReference type="EMBL" id="BMQJ01000010">
    <property type="protein sequence ID" value="GGQ08323.1"/>
    <property type="molecule type" value="Genomic_DNA"/>
</dbReference>
<evidence type="ECO:0000256" key="1">
    <source>
        <dbReference type="ARBA" id="ARBA00022576"/>
    </source>
</evidence>
<evidence type="ECO:0000313" key="7">
    <source>
        <dbReference type="Proteomes" id="UP000611554"/>
    </source>
</evidence>
<feature type="binding site" evidence="5">
    <location>
        <position position="285"/>
    </location>
    <ligand>
        <name>pyridoxal 5'-phosphate</name>
        <dbReference type="ChEBI" id="CHEBI:597326"/>
    </ligand>
</feature>
<dbReference type="InterPro" id="IPR049704">
    <property type="entry name" value="Aminotrans_3_PPA_site"/>
</dbReference>
<proteinExistence type="inferred from homology"/>
<organism evidence="6 7">
    <name type="scientific">Streptosporangium pseudovulgare</name>
    <dbReference type="NCBI Taxonomy" id="35765"/>
    <lineage>
        <taxon>Bacteria</taxon>
        <taxon>Bacillati</taxon>
        <taxon>Actinomycetota</taxon>
        <taxon>Actinomycetes</taxon>
        <taxon>Streptosporangiales</taxon>
        <taxon>Streptosporangiaceae</taxon>
        <taxon>Streptosporangium</taxon>
    </lineage>
</organism>
<dbReference type="InterPro" id="IPR015424">
    <property type="entry name" value="PyrdxlP-dep_Trfase"/>
</dbReference>
<dbReference type="InterPro" id="IPR015421">
    <property type="entry name" value="PyrdxlP-dep_Trfase_major"/>
</dbReference>
<feature type="binding site" evidence="5">
    <location>
        <position position="145"/>
    </location>
    <ligand>
        <name>N(2)-acetyl-L-ornithine</name>
        <dbReference type="ChEBI" id="CHEBI:57805"/>
    </ligand>
</feature>
<dbReference type="EC" id="2.6.1.11" evidence="5"/>
<comment type="subcellular location">
    <subcellularLocation>
        <location evidence="5">Cytoplasm</location>
    </subcellularLocation>
</comment>
<dbReference type="Pfam" id="PF00202">
    <property type="entry name" value="Aminotran_3"/>
    <property type="match status" value="1"/>
</dbReference>
<dbReference type="InterPro" id="IPR004636">
    <property type="entry name" value="AcOrn/SuccOrn_fam"/>
</dbReference>
<sequence>MNTNGRPAGDDLAKRFETAFMPTYGVPPVALARGEGARVWDADGGEYLDLIGGIAVSSLGHAHPALVEAVSRQVATLAHTSNLFLNEPEVLLAERLIGLLGAPAKVFLTNSGTEANEAALKMALKYGRSTGRTYVVAAENAFHGRTLGALSLTGKRAIRDQFGPFPADVRFVPYGDADALRDAVTAECAAVFLEPTQGEAGVVPPPAGYFRAARRICDATGALLVADEIQSAIGRTGHWFAHQHEGILPDVLTLAKGLGGGMPIGACVGVGPAGTIFAKGDHGSTFGGNPVSAAAALAVLDTIDADGLLEHVQTVGAQLAGGIAAIGHPLLAGVRGRGLWLAIVLTADRAAQVQVAAQRAGFLVNAVQPGAVRLAPPLVITPGQAAAFVAALPAILDEAAE</sequence>
<name>A0ABQ2R1S0_9ACTN</name>
<comment type="cofactor">
    <cofactor evidence="5">
        <name>pyridoxal 5'-phosphate</name>
        <dbReference type="ChEBI" id="CHEBI:597326"/>
    </cofactor>
    <text evidence="5">Binds 1 pyridoxal phosphate per subunit.</text>
</comment>
<dbReference type="PIRSF" id="PIRSF000521">
    <property type="entry name" value="Transaminase_4ab_Lys_Orn"/>
    <property type="match status" value="1"/>
</dbReference>
<comment type="subunit">
    <text evidence="5">Homodimer.</text>
</comment>
<keyword evidence="7" id="KW-1185">Reference proteome</keyword>
<gene>
    <name evidence="5 6" type="primary">argD</name>
    <name evidence="6" type="ORF">GCM10010140_43370</name>
</gene>
<reference evidence="7" key="1">
    <citation type="journal article" date="2019" name="Int. J. Syst. Evol. Microbiol.">
        <title>The Global Catalogue of Microorganisms (GCM) 10K type strain sequencing project: providing services to taxonomists for standard genome sequencing and annotation.</title>
        <authorList>
            <consortium name="The Broad Institute Genomics Platform"/>
            <consortium name="The Broad Institute Genome Sequencing Center for Infectious Disease"/>
            <person name="Wu L."/>
            <person name="Ma J."/>
        </authorList>
    </citation>
    <scope>NUCLEOTIDE SEQUENCE [LARGE SCALE GENOMIC DNA]</scope>
    <source>
        <strain evidence="7">JCM 3115</strain>
    </source>
</reference>
<dbReference type="Gene3D" id="3.90.1150.10">
    <property type="entry name" value="Aspartate Aminotransferase, domain 1"/>
    <property type="match status" value="1"/>
</dbReference>
<dbReference type="InterPro" id="IPR015422">
    <property type="entry name" value="PyrdxlP-dep_Trfase_small"/>
</dbReference>
<evidence type="ECO:0000256" key="2">
    <source>
        <dbReference type="ARBA" id="ARBA00022605"/>
    </source>
</evidence>
<accession>A0ABQ2R1S0</accession>
<keyword evidence="3 5" id="KW-0808">Transferase</keyword>
<dbReference type="SUPFAM" id="SSF53383">
    <property type="entry name" value="PLP-dependent transferases"/>
    <property type="match status" value="1"/>
</dbReference>
<dbReference type="Gene3D" id="3.40.640.10">
    <property type="entry name" value="Type I PLP-dependent aspartate aminotransferase-like (Major domain)"/>
    <property type="match status" value="1"/>
</dbReference>
<comment type="miscellaneous">
    <text evidence="5">May also have succinyldiaminopimelate aminotransferase activity, thus carrying out the corresponding step in lysine biosynthesis.</text>
</comment>
<dbReference type="InterPro" id="IPR050103">
    <property type="entry name" value="Class-III_PLP-dep_AT"/>
</dbReference>
<feature type="binding site" evidence="5">
    <location>
        <begin position="112"/>
        <end position="113"/>
    </location>
    <ligand>
        <name>pyridoxal 5'-phosphate</name>
        <dbReference type="ChEBI" id="CHEBI:597326"/>
    </ligand>
</feature>
<comment type="pathway">
    <text evidence="5">Amino-acid biosynthesis; L-arginine biosynthesis; N(2)-acetyl-L-ornithine from L-glutamate: step 4/4.</text>
</comment>
<feature type="modified residue" description="N6-(pyridoxal phosphate)lysine" evidence="5">
    <location>
        <position position="256"/>
    </location>
</feature>
<protein>
    <recommendedName>
        <fullName evidence="5">Acetylornithine aminotransferase</fullName>
        <shortName evidence="5">ACOAT</shortName>
        <ecNumber evidence="5">2.6.1.11</ecNumber>
    </recommendedName>
</protein>
<comment type="catalytic activity">
    <reaction evidence="5">
        <text>N(2)-acetyl-L-ornithine + 2-oxoglutarate = N-acetyl-L-glutamate 5-semialdehyde + L-glutamate</text>
        <dbReference type="Rhea" id="RHEA:18049"/>
        <dbReference type="ChEBI" id="CHEBI:16810"/>
        <dbReference type="ChEBI" id="CHEBI:29123"/>
        <dbReference type="ChEBI" id="CHEBI:29985"/>
        <dbReference type="ChEBI" id="CHEBI:57805"/>
        <dbReference type="EC" id="2.6.1.11"/>
    </reaction>
</comment>
<feature type="binding site" evidence="5">
    <location>
        <begin position="227"/>
        <end position="230"/>
    </location>
    <ligand>
        <name>pyridoxal 5'-phosphate</name>
        <dbReference type="ChEBI" id="CHEBI:597326"/>
    </ligand>
</feature>
<feature type="binding site" evidence="5">
    <location>
        <position position="142"/>
    </location>
    <ligand>
        <name>pyridoxal 5'-phosphate</name>
        <dbReference type="ChEBI" id="CHEBI:597326"/>
    </ligand>
</feature>
<comment type="caution">
    <text evidence="6">The sequence shown here is derived from an EMBL/GenBank/DDBJ whole genome shotgun (WGS) entry which is preliminary data.</text>
</comment>
<keyword evidence="5" id="KW-0963">Cytoplasm</keyword>
<evidence type="ECO:0000313" key="6">
    <source>
        <dbReference type="EMBL" id="GGQ08323.1"/>
    </source>
</evidence>
<dbReference type="Proteomes" id="UP000611554">
    <property type="component" value="Unassembled WGS sequence"/>
</dbReference>